<evidence type="ECO:0000313" key="4">
    <source>
        <dbReference type="Proteomes" id="UP000245535"/>
    </source>
</evidence>
<name>A0A315Z8Q2_SEDFL</name>
<dbReference type="GO" id="GO:0016020">
    <property type="term" value="C:membrane"/>
    <property type="evidence" value="ECO:0007669"/>
    <property type="project" value="InterPro"/>
</dbReference>
<sequence length="505" mass="56097">MVDPMTIAYIYSKNVKSNQSFLHTIFLQNQIKDITNNKVKSIIKPISKSLLILICITGAFINQSYAQNKQKDIRYDADTLPHYPNLEGLTPEQPRDIKTDLNHSFPEPGAIVNMNIGPYFKWKEGLYERTGIQIGASYHNVFSIVPQSHLKFPQMGNTAGAGVFAMDFKWTPINKGKDWEGSLNVVMDVRHGYGDISPMFILVSTGIGGGVDMTNVWSGATLPFVFWEQKFKKDRAWIRAGYISPLGVLDFNRFKDNRVAFSNSANTVPWHVLPMGASSVGVAFNWKPIADSELYVSGIVQDNNQIGGIIDWGGLRHGTVVAGLEVGKHWVRGANDFDHLHATVMWTDRAAETLYSDFSEPGWSVKVHGSKQWGNVVGFANGAWSNITGGAAGAATLSDIVASAGVALLQPFNIQGELNFAINYSRINPVNADKLNNPTTEDEKFLSTLLGPLRTEGQWQAEVYWKMLLFPDMWLTPGAQFVMNPSFNPANNFVFAPTIKARYFF</sequence>
<proteinExistence type="inferred from homology"/>
<reference evidence="3 4" key="1">
    <citation type="submission" date="2018-03" db="EMBL/GenBank/DDBJ databases">
        <title>Genomic Encyclopedia of Archaeal and Bacterial Type Strains, Phase II (KMG-II): from individual species to whole genera.</title>
        <authorList>
            <person name="Goeker M."/>
        </authorList>
    </citation>
    <scope>NUCLEOTIDE SEQUENCE [LARGE SCALE GENOMIC DNA]</scope>
    <source>
        <strain evidence="3 4">DSM 28229</strain>
    </source>
</reference>
<organism evidence="3 4">
    <name type="scientific">Sediminitomix flava</name>
    <dbReference type="NCBI Taxonomy" id="379075"/>
    <lineage>
        <taxon>Bacteria</taxon>
        <taxon>Pseudomonadati</taxon>
        <taxon>Bacteroidota</taxon>
        <taxon>Cytophagia</taxon>
        <taxon>Cytophagales</taxon>
        <taxon>Flammeovirgaceae</taxon>
        <taxon>Sediminitomix</taxon>
    </lineage>
</organism>
<dbReference type="Pfam" id="PF04966">
    <property type="entry name" value="OprB"/>
    <property type="match status" value="1"/>
</dbReference>
<accession>A0A315Z8Q2</accession>
<dbReference type="Gene3D" id="2.40.160.180">
    <property type="entry name" value="Carbohydrate-selective porin OprB"/>
    <property type="match status" value="1"/>
</dbReference>
<evidence type="ECO:0000256" key="2">
    <source>
        <dbReference type="RuleBase" id="RU363072"/>
    </source>
</evidence>
<dbReference type="AlphaFoldDB" id="A0A315Z8Q2"/>
<dbReference type="EMBL" id="QGDO01000003">
    <property type="protein sequence ID" value="PWJ41760.1"/>
    <property type="molecule type" value="Genomic_DNA"/>
</dbReference>
<evidence type="ECO:0000313" key="3">
    <source>
        <dbReference type="EMBL" id="PWJ41760.1"/>
    </source>
</evidence>
<comment type="similarity">
    <text evidence="1 2">Belongs to the OprB family.</text>
</comment>
<dbReference type="InterPro" id="IPR007049">
    <property type="entry name" value="Carb-sel_porin_OprB"/>
</dbReference>
<comment type="caution">
    <text evidence="3">The sequence shown here is derived from an EMBL/GenBank/DDBJ whole genome shotgun (WGS) entry which is preliminary data.</text>
</comment>
<dbReference type="Proteomes" id="UP000245535">
    <property type="component" value="Unassembled WGS sequence"/>
</dbReference>
<keyword evidence="4" id="KW-1185">Reference proteome</keyword>
<gene>
    <name evidence="3" type="ORF">BC781_10310</name>
</gene>
<dbReference type="GO" id="GO:0015288">
    <property type="term" value="F:porin activity"/>
    <property type="evidence" value="ECO:0007669"/>
    <property type="project" value="InterPro"/>
</dbReference>
<evidence type="ECO:0000256" key="1">
    <source>
        <dbReference type="ARBA" id="ARBA00008769"/>
    </source>
</evidence>
<dbReference type="GO" id="GO:0008643">
    <property type="term" value="P:carbohydrate transport"/>
    <property type="evidence" value="ECO:0007669"/>
    <property type="project" value="InterPro"/>
</dbReference>
<dbReference type="InterPro" id="IPR038673">
    <property type="entry name" value="OprB_sf"/>
</dbReference>
<protein>
    <submittedName>
        <fullName evidence="3">Carbohydrate-selective porin (OprB family)</fullName>
    </submittedName>
</protein>